<dbReference type="Pfam" id="PF00059">
    <property type="entry name" value="Lectin_C"/>
    <property type="match status" value="1"/>
</dbReference>
<dbReference type="PANTHER" id="PTHR22803">
    <property type="entry name" value="MANNOSE, PHOSPHOLIPASE, LECTIN RECEPTOR RELATED"/>
    <property type="match status" value="1"/>
</dbReference>
<dbReference type="Gene3D" id="3.10.100.10">
    <property type="entry name" value="Mannose-Binding Protein A, subunit A"/>
    <property type="match status" value="1"/>
</dbReference>
<dbReference type="SMART" id="SM00034">
    <property type="entry name" value="CLECT"/>
    <property type="match status" value="1"/>
</dbReference>
<dbReference type="AlphaFoldDB" id="A0AAV4JR32"/>
<accession>A0AAV4JR32</accession>
<proteinExistence type="predicted"/>
<gene>
    <name evidence="4" type="ORF">ElyMa_003388800</name>
</gene>
<feature type="transmembrane region" description="Helical" evidence="2">
    <location>
        <begin position="219"/>
        <end position="240"/>
    </location>
</feature>
<feature type="compositionally biased region" description="Polar residues" evidence="1">
    <location>
        <begin position="197"/>
        <end position="207"/>
    </location>
</feature>
<evidence type="ECO:0000256" key="2">
    <source>
        <dbReference type="SAM" id="Phobius"/>
    </source>
</evidence>
<keyword evidence="5" id="KW-1185">Reference proteome</keyword>
<dbReference type="CDD" id="cd00037">
    <property type="entry name" value="CLECT"/>
    <property type="match status" value="1"/>
</dbReference>
<comment type="caution">
    <text evidence="4">The sequence shown here is derived from an EMBL/GenBank/DDBJ whole genome shotgun (WGS) entry which is preliminary data.</text>
</comment>
<dbReference type="InterPro" id="IPR050111">
    <property type="entry name" value="C-type_lectin/snaclec_domain"/>
</dbReference>
<evidence type="ECO:0000256" key="1">
    <source>
        <dbReference type="SAM" id="MobiDB-lite"/>
    </source>
</evidence>
<evidence type="ECO:0000259" key="3">
    <source>
        <dbReference type="PROSITE" id="PS50041"/>
    </source>
</evidence>
<reference evidence="4 5" key="1">
    <citation type="journal article" date="2021" name="Elife">
        <title>Chloroplast acquisition without the gene transfer in kleptoplastic sea slugs, Plakobranchus ocellatus.</title>
        <authorList>
            <person name="Maeda T."/>
            <person name="Takahashi S."/>
            <person name="Yoshida T."/>
            <person name="Shimamura S."/>
            <person name="Takaki Y."/>
            <person name="Nagai Y."/>
            <person name="Toyoda A."/>
            <person name="Suzuki Y."/>
            <person name="Arimoto A."/>
            <person name="Ishii H."/>
            <person name="Satoh N."/>
            <person name="Nishiyama T."/>
            <person name="Hasebe M."/>
            <person name="Maruyama T."/>
            <person name="Minagawa J."/>
            <person name="Obokata J."/>
            <person name="Shigenobu S."/>
        </authorList>
    </citation>
    <scope>NUCLEOTIDE SEQUENCE [LARGE SCALE GENOMIC DNA]</scope>
</reference>
<dbReference type="InterPro" id="IPR016187">
    <property type="entry name" value="CTDL_fold"/>
</dbReference>
<dbReference type="InterPro" id="IPR001304">
    <property type="entry name" value="C-type_lectin-like"/>
</dbReference>
<organism evidence="4 5">
    <name type="scientific">Elysia marginata</name>
    <dbReference type="NCBI Taxonomy" id="1093978"/>
    <lineage>
        <taxon>Eukaryota</taxon>
        <taxon>Metazoa</taxon>
        <taxon>Spiralia</taxon>
        <taxon>Lophotrochozoa</taxon>
        <taxon>Mollusca</taxon>
        <taxon>Gastropoda</taxon>
        <taxon>Heterobranchia</taxon>
        <taxon>Euthyneura</taxon>
        <taxon>Panpulmonata</taxon>
        <taxon>Sacoglossa</taxon>
        <taxon>Placobranchoidea</taxon>
        <taxon>Plakobranchidae</taxon>
        <taxon>Elysia</taxon>
    </lineage>
</organism>
<dbReference type="SUPFAM" id="SSF56436">
    <property type="entry name" value="C-type lectin-like"/>
    <property type="match status" value="1"/>
</dbReference>
<keyword evidence="2" id="KW-0472">Membrane</keyword>
<protein>
    <submittedName>
        <fullName evidence="4">Lectin</fullName>
    </submittedName>
</protein>
<evidence type="ECO:0000313" key="5">
    <source>
        <dbReference type="Proteomes" id="UP000762676"/>
    </source>
</evidence>
<dbReference type="InterPro" id="IPR016186">
    <property type="entry name" value="C-type_lectin-like/link_sf"/>
</dbReference>
<feature type="region of interest" description="Disordered" evidence="1">
    <location>
        <begin position="162"/>
        <end position="209"/>
    </location>
</feature>
<dbReference type="EMBL" id="BMAT01006971">
    <property type="protein sequence ID" value="GFS23397.1"/>
    <property type="molecule type" value="Genomic_DNA"/>
</dbReference>
<sequence length="293" mass="31467">MNVVQLTPTPKKWTEAQTTCESQAGSLMTLHNKETNDFLFQSLLQNKNTVDSTEIWIGLQETLVGENAEYVWVDGTAFDFQAWADDQPNSFTLVEICGAALNTSQSWKVSSCFEKKPYVCQLKKGGLYVTLSGDEESTRGATTVRTSDVPICRERTKADRGEDLYPDKVGNGLNPDKVGNGLNPDKVGNGLLRESNAKNAPSTSGNSGCEDKLLSRGGLVGVVVSSLCACAVLVAAAFIVGKKKGALSWQHASSRGDAGSSNSSGFDNALYTASHRDSEMSNMKTSLDELSNM</sequence>
<feature type="domain" description="C-type lectin" evidence="3">
    <location>
        <begin position="6"/>
        <end position="121"/>
    </location>
</feature>
<keyword evidence="2" id="KW-1133">Transmembrane helix</keyword>
<keyword evidence="2" id="KW-0812">Transmembrane</keyword>
<name>A0AAV4JR32_9GAST</name>
<evidence type="ECO:0000313" key="4">
    <source>
        <dbReference type="EMBL" id="GFS23397.1"/>
    </source>
</evidence>
<dbReference type="Proteomes" id="UP000762676">
    <property type="component" value="Unassembled WGS sequence"/>
</dbReference>
<dbReference type="PROSITE" id="PS50041">
    <property type="entry name" value="C_TYPE_LECTIN_2"/>
    <property type="match status" value="1"/>
</dbReference>